<feature type="signal peptide" evidence="3">
    <location>
        <begin position="1"/>
        <end position="20"/>
    </location>
</feature>
<proteinExistence type="predicted"/>
<keyword evidence="2" id="KW-0812">Transmembrane</keyword>
<accession>A0A0M9EV90</accession>
<keyword evidence="3" id="KW-0732">Signal</keyword>
<dbReference type="Proteomes" id="UP000037904">
    <property type="component" value="Unassembled WGS sequence"/>
</dbReference>
<feature type="transmembrane region" description="Helical" evidence="2">
    <location>
        <begin position="168"/>
        <end position="191"/>
    </location>
</feature>
<name>A0A0M9EV90_FUSLA</name>
<evidence type="ECO:0008006" key="6">
    <source>
        <dbReference type="Google" id="ProtNLM"/>
    </source>
</evidence>
<keyword evidence="2" id="KW-1133">Transmembrane helix</keyword>
<reference evidence="4 5" key="1">
    <citation type="submission" date="2015-04" db="EMBL/GenBank/DDBJ databases">
        <title>The draft genome sequence of Fusarium langsethiae, a T-2/HT-2 mycotoxin producer.</title>
        <authorList>
            <person name="Lysoe E."/>
            <person name="Divon H.H."/>
            <person name="Terzi V."/>
            <person name="Orru L."/>
            <person name="Lamontanara A."/>
            <person name="Kolseth A.-K."/>
            <person name="Frandsen R.J."/>
            <person name="Nielsen K."/>
            <person name="Thrane U."/>
        </authorList>
    </citation>
    <scope>NUCLEOTIDE SEQUENCE [LARGE SCALE GENOMIC DNA]</scope>
    <source>
        <strain evidence="4 5">Fl201059</strain>
    </source>
</reference>
<evidence type="ECO:0000256" key="1">
    <source>
        <dbReference type="SAM" id="MobiDB-lite"/>
    </source>
</evidence>
<sequence>MYSLTRSLISFLSLVTYVQCVTLFVYPGNLPDGTNQPDPANNQRYSIGQSIPVKWRTDLTSLSLGVSQILPNGSEIQYMLDYNTTDRSSYWVAEFTSRNQFQKNDMYSPDWDADAVFWFQLYNDTDVKGKNTIAISQMFNVSTSDSSSERDNESDPYADSNQGLSAGAGAGIAVGAIVGTLLLASLGFFFWRRSRKAKDAVASQQTSESHLQPQPIPQHQGVYEYSHQLPASPASNVVVKPELSSESANVHEAP</sequence>
<feature type="chain" id="PRO_5005835164" description="Crumbs protein 3" evidence="3">
    <location>
        <begin position="21"/>
        <end position="254"/>
    </location>
</feature>
<organism evidence="4 5">
    <name type="scientific">Fusarium langsethiae</name>
    <dbReference type="NCBI Taxonomy" id="179993"/>
    <lineage>
        <taxon>Eukaryota</taxon>
        <taxon>Fungi</taxon>
        <taxon>Dikarya</taxon>
        <taxon>Ascomycota</taxon>
        <taxon>Pezizomycotina</taxon>
        <taxon>Sordariomycetes</taxon>
        <taxon>Hypocreomycetidae</taxon>
        <taxon>Hypocreales</taxon>
        <taxon>Nectriaceae</taxon>
        <taxon>Fusarium</taxon>
    </lineage>
</organism>
<dbReference type="AlphaFoldDB" id="A0A0M9EV90"/>
<feature type="compositionally biased region" description="Polar residues" evidence="1">
    <location>
        <begin position="202"/>
        <end position="212"/>
    </location>
</feature>
<protein>
    <recommendedName>
        <fullName evidence="6">Crumbs protein 3</fullName>
    </recommendedName>
</protein>
<evidence type="ECO:0000313" key="4">
    <source>
        <dbReference type="EMBL" id="KPA40330.1"/>
    </source>
</evidence>
<feature type="region of interest" description="Disordered" evidence="1">
    <location>
        <begin position="201"/>
        <end position="254"/>
    </location>
</feature>
<feature type="region of interest" description="Disordered" evidence="1">
    <location>
        <begin position="142"/>
        <end position="162"/>
    </location>
</feature>
<dbReference type="OrthoDB" id="5096837at2759"/>
<keyword evidence="5" id="KW-1185">Reference proteome</keyword>
<gene>
    <name evidence="4" type="ORF">FLAG1_06810</name>
</gene>
<keyword evidence="2" id="KW-0472">Membrane</keyword>
<evidence type="ECO:0000256" key="2">
    <source>
        <dbReference type="SAM" id="Phobius"/>
    </source>
</evidence>
<comment type="caution">
    <text evidence="4">The sequence shown here is derived from an EMBL/GenBank/DDBJ whole genome shotgun (WGS) entry which is preliminary data.</text>
</comment>
<evidence type="ECO:0000313" key="5">
    <source>
        <dbReference type="Proteomes" id="UP000037904"/>
    </source>
</evidence>
<dbReference type="EMBL" id="JXCE01000141">
    <property type="protein sequence ID" value="KPA40330.1"/>
    <property type="molecule type" value="Genomic_DNA"/>
</dbReference>
<evidence type="ECO:0000256" key="3">
    <source>
        <dbReference type="SAM" id="SignalP"/>
    </source>
</evidence>